<dbReference type="GO" id="GO:0008270">
    <property type="term" value="F:zinc ion binding"/>
    <property type="evidence" value="ECO:0007669"/>
    <property type="project" value="TreeGrafter"/>
</dbReference>
<accession>A0A3P6NCF5</accession>
<keyword evidence="4" id="KW-1185">Reference proteome</keyword>
<dbReference type="InterPro" id="IPR050344">
    <property type="entry name" value="Peptidase_M1_aminopeptidases"/>
</dbReference>
<dbReference type="GO" id="GO:0016020">
    <property type="term" value="C:membrane"/>
    <property type="evidence" value="ECO:0007669"/>
    <property type="project" value="TreeGrafter"/>
</dbReference>
<dbReference type="Gene3D" id="1.25.50.20">
    <property type="match status" value="1"/>
</dbReference>
<gene>
    <name evidence="3" type="ORF">ASIM_LOCUS4317</name>
</gene>
<reference evidence="3 4" key="1">
    <citation type="submission" date="2018-11" db="EMBL/GenBank/DDBJ databases">
        <authorList>
            <consortium name="Pathogen Informatics"/>
        </authorList>
    </citation>
    <scope>NUCLEOTIDE SEQUENCE [LARGE SCALE GENOMIC DNA]</scope>
</reference>
<dbReference type="GO" id="GO:0006508">
    <property type="term" value="P:proteolysis"/>
    <property type="evidence" value="ECO:0007669"/>
    <property type="project" value="TreeGrafter"/>
</dbReference>
<evidence type="ECO:0000259" key="2">
    <source>
        <dbReference type="Pfam" id="PF11838"/>
    </source>
</evidence>
<dbReference type="Proteomes" id="UP000267096">
    <property type="component" value="Unassembled WGS sequence"/>
</dbReference>
<dbReference type="GO" id="GO:0005737">
    <property type="term" value="C:cytoplasm"/>
    <property type="evidence" value="ECO:0007669"/>
    <property type="project" value="TreeGrafter"/>
</dbReference>
<dbReference type="Pfam" id="PF11838">
    <property type="entry name" value="ERAP1_C"/>
    <property type="match status" value="1"/>
</dbReference>
<dbReference type="InterPro" id="IPR024571">
    <property type="entry name" value="ERAP1-like_C_dom"/>
</dbReference>
<comment type="similarity">
    <text evidence="1">Belongs to the peptidase M1 family.</text>
</comment>
<dbReference type="GO" id="GO:0005615">
    <property type="term" value="C:extracellular space"/>
    <property type="evidence" value="ECO:0007669"/>
    <property type="project" value="TreeGrafter"/>
</dbReference>
<dbReference type="GO" id="GO:0070006">
    <property type="term" value="F:metalloaminopeptidase activity"/>
    <property type="evidence" value="ECO:0007669"/>
    <property type="project" value="TreeGrafter"/>
</dbReference>
<proteinExistence type="inferred from homology"/>
<dbReference type="PANTHER" id="PTHR11533:SF293">
    <property type="entry name" value="AMINOPEPTIDASE-2-RELATED"/>
    <property type="match status" value="1"/>
</dbReference>
<dbReference type="EMBL" id="UYRR01007410">
    <property type="protein sequence ID" value="VDK23586.1"/>
    <property type="molecule type" value="Genomic_DNA"/>
</dbReference>
<evidence type="ECO:0000313" key="4">
    <source>
        <dbReference type="Proteomes" id="UP000267096"/>
    </source>
</evidence>
<dbReference type="GO" id="GO:0042277">
    <property type="term" value="F:peptide binding"/>
    <property type="evidence" value="ECO:0007669"/>
    <property type="project" value="TreeGrafter"/>
</dbReference>
<evidence type="ECO:0000256" key="1">
    <source>
        <dbReference type="ARBA" id="ARBA00010136"/>
    </source>
</evidence>
<dbReference type="PANTHER" id="PTHR11533">
    <property type="entry name" value="PROTEASE M1 ZINC METALLOPROTEASE"/>
    <property type="match status" value="1"/>
</dbReference>
<evidence type="ECO:0000313" key="3">
    <source>
        <dbReference type="EMBL" id="VDK23586.1"/>
    </source>
</evidence>
<protein>
    <recommendedName>
        <fullName evidence="2">ERAP1-like C-terminal domain-containing protein</fullName>
    </recommendedName>
</protein>
<dbReference type="GO" id="GO:0043171">
    <property type="term" value="P:peptide catabolic process"/>
    <property type="evidence" value="ECO:0007669"/>
    <property type="project" value="TreeGrafter"/>
</dbReference>
<dbReference type="AlphaFoldDB" id="A0A3P6NCF5"/>
<organism evidence="3 4">
    <name type="scientific">Anisakis simplex</name>
    <name type="common">Herring worm</name>
    <dbReference type="NCBI Taxonomy" id="6269"/>
    <lineage>
        <taxon>Eukaryota</taxon>
        <taxon>Metazoa</taxon>
        <taxon>Ecdysozoa</taxon>
        <taxon>Nematoda</taxon>
        <taxon>Chromadorea</taxon>
        <taxon>Rhabditida</taxon>
        <taxon>Spirurina</taxon>
        <taxon>Ascaridomorpha</taxon>
        <taxon>Ascaridoidea</taxon>
        <taxon>Anisakidae</taxon>
        <taxon>Anisakis</taxon>
        <taxon>Anisakis simplex complex</taxon>
    </lineage>
</organism>
<name>A0A3P6NCF5_ANISI</name>
<feature type="domain" description="ERAP1-like C-terminal" evidence="2">
    <location>
        <begin position="6"/>
        <end position="185"/>
    </location>
</feature>
<sequence>MNWDRVLKIGLYLAKETEYAPFLAFRQTIRDFITMFSATSSNAVDKDNWDLVKRYLQKVIGPIYDKVGWKNSSDWTQRMLASLATEYACKLSYSDCRQKASTSFIDFKTNCEMSRSGTGLCNSMVPDLRRTQYCWGVHENPESMDVVEKLYRWFVDNSRYFHRDTENLLEAQACTTDATQLKEYVCWYYCSCYANRSDPFVD</sequence>
<dbReference type="OrthoDB" id="5811161at2759"/>